<dbReference type="EMBL" id="OR769222">
    <property type="protein sequence ID" value="WQJ53171.1"/>
    <property type="molecule type" value="Genomic_DNA"/>
</dbReference>
<name>A0ABZ0Z3B9_9CAUD</name>
<organism evidence="2 3">
    <name type="scientific">phage Lak_Megaphage_RVC_JS4_GC31</name>
    <dbReference type="NCBI Taxonomy" id="3109228"/>
    <lineage>
        <taxon>Viruses</taxon>
        <taxon>Duplodnaviria</taxon>
        <taxon>Heunggongvirae</taxon>
        <taxon>Uroviricota</taxon>
        <taxon>Caudoviricetes</taxon>
        <taxon>Caudoviricetes code 15 clade</taxon>
    </lineage>
</organism>
<accession>A0ABZ0Z3B9</accession>
<feature type="domain" description="DUF7487" evidence="1">
    <location>
        <begin position="96"/>
        <end position="166"/>
    </location>
</feature>
<proteinExistence type="predicted"/>
<keyword evidence="3" id="KW-1185">Reference proteome</keyword>
<reference evidence="2 3" key="1">
    <citation type="submission" date="2023-11" db="EMBL/GenBank/DDBJ databases">
        <authorList>
            <person name="Cook R."/>
            <person name="Crisci M."/>
            <person name="Pye H."/>
            <person name="Adriaenssens E."/>
            <person name="Santini J."/>
        </authorList>
    </citation>
    <scope>NUCLEOTIDE SEQUENCE [LARGE SCALE GENOMIC DNA]</scope>
    <source>
        <strain evidence="2">Lak_Megaphage_RVC_JS4_GC31</strain>
    </source>
</reference>
<evidence type="ECO:0000313" key="2">
    <source>
        <dbReference type="EMBL" id="WQJ53171.1"/>
    </source>
</evidence>
<dbReference type="GO" id="GO:0004519">
    <property type="term" value="F:endonuclease activity"/>
    <property type="evidence" value="ECO:0007669"/>
    <property type="project" value="UniProtKB-KW"/>
</dbReference>
<evidence type="ECO:0000259" key="1">
    <source>
        <dbReference type="Pfam" id="PF24308"/>
    </source>
</evidence>
<dbReference type="Pfam" id="PF24308">
    <property type="entry name" value="DUF7487"/>
    <property type="match status" value="1"/>
</dbReference>
<protein>
    <submittedName>
        <fullName evidence="2">Homing endonuclease</fullName>
    </submittedName>
</protein>
<keyword evidence="2" id="KW-0255">Endonuclease</keyword>
<evidence type="ECO:0000313" key="3">
    <source>
        <dbReference type="Proteomes" id="UP001349343"/>
    </source>
</evidence>
<dbReference type="Proteomes" id="UP001349343">
    <property type="component" value="Segment"/>
</dbReference>
<sequence>MNNQIIIDTFIKDGKIIPARTNEAYIKKHGFYEYLTTYYNDSESIKETIYRIYNNINKRPVCKHCGKHVNFNNNGFATFCSKKCSNQDPDVLEKNKINVSKSLKYAYIERGSQIKEKRSNTLKEHYGQNVSSPFCIKEIQDKAKNTILEKYGVENIQMKSEYRRTREDMQNASIQYQKRIGYCKTLL</sequence>
<keyword evidence="2" id="KW-0540">Nuclease</keyword>
<dbReference type="InterPro" id="IPR055910">
    <property type="entry name" value="DUF7487"/>
</dbReference>
<keyword evidence="2" id="KW-0378">Hydrolase</keyword>